<dbReference type="InterPro" id="IPR011009">
    <property type="entry name" value="Kinase-like_dom_sf"/>
</dbReference>
<dbReference type="SUPFAM" id="SSF56112">
    <property type="entry name" value="Protein kinase-like (PK-like)"/>
    <property type="match status" value="1"/>
</dbReference>
<dbReference type="EMBL" id="JBHMQT010000032">
    <property type="protein sequence ID" value="MFC0863394.1"/>
    <property type="molecule type" value="Genomic_DNA"/>
</dbReference>
<gene>
    <name evidence="2" type="primary">lxmK</name>
    <name evidence="2" type="ORF">ACFHYQ_13930</name>
</gene>
<evidence type="ECO:0000313" key="2">
    <source>
        <dbReference type="EMBL" id="MFC0863394.1"/>
    </source>
</evidence>
<dbReference type="Proteomes" id="UP001589870">
    <property type="component" value="Unassembled WGS sequence"/>
</dbReference>
<sequence length="374" mass="41255">MDVREETGRKTPMTARLVPARPMKRPAEFTRTIASVSGATPIVADMQSFVGRNDNWRVPTVEAGDLFVKRLRGDRAHVETRMRRMLAFQQVIAGHRADELRTVPFRGSDLEQGLLVFDYVPESRTGADLLASGELDTETAYRIGRILGEIHRLPRPAADLPEGVEGRKATAFYALSPEDYANCSGGEVEAWAMLQHDKVLVEALNRLHRTSAEAPATAVHGDIRLDQFLFAGDDLYVVDWEEFRYSDPARDVGSFAGEFVHHAVVRMFAELDVDPALAPGAAHEAIVAAGDQQLANVREHIRRFWCGYREVAEIDDGLAVRATGYIGWHFFDRLLAGAVHGGRLSAVERGTAGIGRNALIQPERFAATIGLGED</sequence>
<dbReference type="Pfam" id="PF01636">
    <property type="entry name" value="APH"/>
    <property type="match status" value="1"/>
</dbReference>
<reference evidence="2 3" key="1">
    <citation type="submission" date="2024-09" db="EMBL/GenBank/DDBJ databases">
        <authorList>
            <person name="Sun Q."/>
            <person name="Mori K."/>
        </authorList>
    </citation>
    <scope>NUCLEOTIDE SEQUENCE [LARGE SCALE GENOMIC DNA]</scope>
    <source>
        <strain evidence="2 3">TBRC 1851</strain>
    </source>
</reference>
<keyword evidence="3" id="KW-1185">Reference proteome</keyword>
<name>A0ABV6U4L6_9ACTN</name>
<feature type="domain" description="Aminoglycoside phosphotransferase" evidence="1">
    <location>
        <begin position="53"/>
        <end position="261"/>
    </location>
</feature>
<comment type="caution">
    <text evidence="2">The sequence shown here is derived from an EMBL/GenBank/DDBJ whole genome shotgun (WGS) entry which is preliminary data.</text>
</comment>
<proteinExistence type="predicted"/>
<organism evidence="2 3">
    <name type="scientific">Sphaerimonospora cavernae</name>
    <dbReference type="NCBI Taxonomy" id="1740611"/>
    <lineage>
        <taxon>Bacteria</taxon>
        <taxon>Bacillati</taxon>
        <taxon>Actinomycetota</taxon>
        <taxon>Actinomycetes</taxon>
        <taxon>Streptosporangiales</taxon>
        <taxon>Streptosporangiaceae</taxon>
        <taxon>Sphaerimonospora</taxon>
    </lineage>
</organism>
<protein>
    <submittedName>
        <fullName evidence="2">Class V lanthionine synthetase subunit LxmK</fullName>
    </submittedName>
</protein>
<dbReference type="InterPro" id="IPR002575">
    <property type="entry name" value="Aminoglycoside_PTrfase"/>
</dbReference>
<dbReference type="NCBIfam" id="NF038156">
    <property type="entry name" value="lant_syn_V_LxmK"/>
    <property type="match status" value="1"/>
</dbReference>
<accession>A0ABV6U4L6</accession>
<dbReference type="Gene3D" id="3.90.1200.10">
    <property type="match status" value="1"/>
</dbReference>
<evidence type="ECO:0000259" key="1">
    <source>
        <dbReference type="Pfam" id="PF01636"/>
    </source>
</evidence>
<dbReference type="RefSeq" id="WP_394301546.1">
    <property type="nucleotide sequence ID" value="NZ_JBHMQT010000032.1"/>
</dbReference>
<evidence type="ECO:0000313" key="3">
    <source>
        <dbReference type="Proteomes" id="UP001589870"/>
    </source>
</evidence>